<organism evidence="9 10">
    <name type="scientific">Fluviibacter phosphoraccumulans</name>
    <dbReference type="NCBI Taxonomy" id="1751046"/>
    <lineage>
        <taxon>Bacteria</taxon>
        <taxon>Pseudomonadati</taxon>
        <taxon>Pseudomonadota</taxon>
        <taxon>Betaproteobacteria</taxon>
        <taxon>Rhodocyclales</taxon>
        <taxon>Fluviibacteraceae</taxon>
        <taxon>Fluviibacter</taxon>
    </lineage>
</organism>
<keyword evidence="4 7" id="KW-0812">Transmembrane</keyword>
<dbReference type="InterPro" id="IPR017473">
    <property type="entry name" value="Undecaprenyl-P_gluc_Ptfrase"/>
</dbReference>
<dbReference type="AlphaFoldDB" id="A0A7R6QVV1"/>
<feature type="transmembrane region" description="Helical" evidence="7">
    <location>
        <begin position="50"/>
        <end position="69"/>
    </location>
</feature>
<comment type="subcellular location">
    <subcellularLocation>
        <location evidence="1">Membrane</location>
        <topology evidence="1">Multi-pass membrane protein</topology>
    </subcellularLocation>
</comment>
<evidence type="ECO:0000313" key="9">
    <source>
        <dbReference type="EMBL" id="BBU67991.1"/>
    </source>
</evidence>
<feature type="transmembrane region" description="Helical" evidence="7">
    <location>
        <begin position="81"/>
        <end position="101"/>
    </location>
</feature>
<keyword evidence="3 9" id="KW-0808">Transferase</keyword>
<evidence type="ECO:0000256" key="1">
    <source>
        <dbReference type="ARBA" id="ARBA00004141"/>
    </source>
</evidence>
<dbReference type="RefSeq" id="WP_162049059.1">
    <property type="nucleotide sequence ID" value="NZ_AP022345.1"/>
</dbReference>
<protein>
    <submittedName>
        <fullName evidence="9">Undecaprenyl-phosphate glucose phosphotransferase</fullName>
    </submittedName>
</protein>
<feature type="transmembrane region" description="Helical" evidence="7">
    <location>
        <begin position="12"/>
        <end position="30"/>
    </location>
</feature>
<evidence type="ECO:0000256" key="5">
    <source>
        <dbReference type="ARBA" id="ARBA00022989"/>
    </source>
</evidence>
<dbReference type="InterPro" id="IPR017475">
    <property type="entry name" value="EPS_sugar_tfrase"/>
</dbReference>
<evidence type="ECO:0000313" key="10">
    <source>
        <dbReference type="Proteomes" id="UP000463961"/>
    </source>
</evidence>
<feature type="transmembrane region" description="Helical" evidence="7">
    <location>
        <begin position="269"/>
        <end position="289"/>
    </location>
</feature>
<feature type="domain" description="Bacterial sugar transferase" evidence="8">
    <location>
        <begin position="263"/>
        <end position="442"/>
    </location>
</feature>
<dbReference type="GO" id="GO:0016780">
    <property type="term" value="F:phosphotransferase activity, for other substituted phosphate groups"/>
    <property type="evidence" value="ECO:0007669"/>
    <property type="project" value="TreeGrafter"/>
</dbReference>
<evidence type="ECO:0000259" key="8">
    <source>
        <dbReference type="Pfam" id="PF02397"/>
    </source>
</evidence>
<evidence type="ECO:0000256" key="4">
    <source>
        <dbReference type="ARBA" id="ARBA00022692"/>
    </source>
</evidence>
<keyword evidence="5 7" id="KW-1133">Transmembrane helix</keyword>
<name>A0A7R6QVV1_9RHOO</name>
<reference evidence="10" key="1">
    <citation type="submission" date="2020-01" db="EMBL/GenBank/DDBJ databases">
        <title>Phosphoaccumulans saitamaens gen. nov., sp. nov., a polyphosphate accumulating bacterium isolated from surface river water.</title>
        <authorList>
            <person name="Watanabe K."/>
            <person name="Suda W."/>
        </authorList>
    </citation>
    <scope>NUCLEOTIDE SEQUENCE [LARGE SCALE GENOMIC DNA]</scope>
    <source>
        <strain evidence="10">ICHIAU1</strain>
    </source>
</reference>
<sequence length="449" mass="50511">MSRIRFSDPWVPYVARVVDAGVICVSGFLALHVRRLQDISIELPADLSGYYALITIAAILFAALPTSVYRSWRGSQVPSMLAGVAARWAGLVSLLLLWLFAFKASQDFSRFWFVLWAGLTLCLLWLERLGIYLALRALRQRGFNLRHVALVGSGQAAENLKYKLSTAGWSGYKVVLAVHGVESTALEALSSAEVDEVWLALPLGDEQAIREALHALRHSTAAIRFAPDMFTLRLINHGVSDVLGVPMFDLSTSPMTGMNQLVKWLEDKVLSSLILLLISPLMILLALGVKLTSRGPVFYRQERVGLNNKPFHMLKFRSMPVDTEKSGVQWGGSATKATTRFGQFIRKTSLDELPQFLNVLKGDMSIVGPRPERPMFVEQFKEEIPDYMKKHMVKAGITGWAQVHGWRGDTDLKTRIEYDLYYIENWSLWLDLKIIVMTVFKGFVNKNAY</sequence>
<dbReference type="Pfam" id="PF02397">
    <property type="entry name" value="Bac_transf"/>
    <property type="match status" value="1"/>
</dbReference>
<dbReference type="InterPro" id="IPR003362">
    <property type="entry name" value="Bact_transf"/>
</dbReference>
<dbReference type="OrthoDB" id="9808602at2"/>
<accession>A0A7R6QVV1</accession>
<evidence type="ECO:0000256" key="3">
    <source>
        <dbReference type="ARBA" id="ARBA00022679"/>
    </source>
</evidence>
<proteinExistence type="inferred from homology"/>
<keyword evidence="10" id="KW-1185">Reference proteome</keyword>
<dbReference type="NCBIfam" id="TIGR03023">
    <property type="entry name" value="WcaJ_sugtrans"/>
    <property type="match status" value="1"/>
</dbReference>
<dbReference type="Pfam" id="PF13727">
    <property type="entry name" value="CoA_binding_3"/>
    <property type="match status" value="1"/>
</dbReference>
<dbReference type="Proteomes" id="UP000463961">
    <property type="component" value="Chromosome"/>
</dbReference>
<dbReference type="PANTHER" id="PTHR30576:SF0">
    <property type="entry name" value="UNDECAPRENYL-PHOSPHATE N-ACETYLGALACTOSAMINYL 1-PHOSPHATE TRANSFERASE-RELATED"/>
    <property type="match status" value="1"/>
</dbReference>
<evidence type="ECO:0000256" key="7">
    <source>
        <dbReference type="SAM" id="Phobius"/>
    </source>
</evidence>
<dbReference type="GO" id="GO:0016020">
    <property type="term" value="C:membrane"/>
    <property type="evidence" value="ECO:0007669"/>
    <property type="project" value="UniProtKB-SubCell"/>
</dbReference>
<comment type="similarity">
    <text evidence="2">Belongs to the bacterial sugar transferase family.</text>
</comment>
<evidence type="ECO:0000256" key="2">
    <source>
        <dbReference type="ARBA" id="ARBA00006464"/>
    </source>
</evidence>
<gene>
    <name evidence="9" type="ORF">ICHIAU1_02740</name>
</gene>
<feature type="transmembrane region" description="Helical" evidence="7">
    <location>
        <begin position="113"/>
        <end position="135"/>
    </location>
</feature>
<evidence type="ECO:0000256" key="6">
    <source>
        <dbReference type="ARBA" id="ARBA00023136"/>
    </source>
</evidence>
<dbReference type="PANTHER" id="PTHR30576">
    <property type="entry name" value="COLANIC BIOSYNTHESIS UDP-GLUCOSE LIPID CARRIER TRANSFERASE"/>
    <property type="match status" value="1"/>
</dbReference>
<dbReference type="EMBL" id="AP022345">
    <property type="protein sequence ID" value="BBU67991.1"/>
    <property type="molecule type" value="Genomic_DNA"/>
</dbReference>
<dbReference type="NCBIfam" id="TIGR03025">
    <property type="entry name" value="EPS_sugtrans"/>
    <property type="match status" value="1"/>
</dbReference>
<keyword evidence="6 7" id="KW-0472">Membrane</keyword>